<keyword evidence="1" id="KW-0418">Kinase</keyword>
<dbReference type="EC" id="2.7.1.2" evidence="1"/>
<gene>
    <name evidence="1" type="primary">glcK_8</name>
    <name evidence="1" type="ORF">SDC9_49430</name>
</gene>
<name>A0A644WH08_9ZZZZ</name>
<keyword evidence="1" id="KW-0808">Transferase</keyword>
<dbReference type="Gene3D" id="3.30.420.40">
    <property type="match status" value="2"/>
</dbReference>
<dbReference type="Pfam" id="PF00480">
    <property type="entry name" value="ROK"/>
    <property type="match status" value="1"/>
</dbReference>
<evidence type="ECO:0000313" key="1">
    <source>
        <dbReference type="EMBL" id="MPM03166.1"/>
    </source>
</evidence>
<organism evidence="1">
    <name type="scientific">bioreactor metagenome</name>
    <dbReference type="NCBI Taxonomy" id="1076179"/>
    <lineage>
        <taxon>unclassified sequences</taxon>
        <taxon>metagenomes</taxon>
        <taxon>ecological metagenomes</taxon>
    </lineage>
</organism>
<dbReference type="AlphaFoldDB" id="A0A644WH08"/>
<dbReference type="InterPro" id="IPR000600">
    <property type="entry name" value="ROK"/>
</dbReference>
<dbReference type="EMBL" id="VSSQ01000929">
    <property type="protein sequence ID" value="MPM03166.1"/>
    <property type="molecule type" value="Genomic_DNA"/>
</dbReference>
<accession>A0A644WH08</accession>
<sequence length="335" mass="35961">MIYYVYHDERNKIKFISRGIEMEKKYVVGVDLGGTKIYTALVDLEGSIIKEVTVKTEANKGETVVLEKLLKTIDDVLEGTDINEVKAIGIGSPGPLDVEKGLIVYTPNLPFKNFNIVQPIKDRYKLDTYLDNDANVATLSEFMFGAGKGSKNMVFITVSTGIGGGAIINGSLFRGSTSNALEVGHTTVMKGGPRCGCGNTGCAEAVASGTAIMKRAKEALESKVETSLNSYDQVTAKEVFLEAEKGDKVSKDILNDALSYLGITVANLANTFDPDKIVIGGGVSEAGRIVFDKIEEEMERRCLKTIYNHCNVEKAVLGNQAGVLGAAALAILESK</sequence>
<dbReference type="InterPro" id="IPR043129">
    <property type="entry name" value="ATPase_NBD"/>
</dbReference>
<dbReference type="PANTHER" id="PTHR18964">
    <property type="entry name" value="ROK (REPRESSOR, ORF, KINASE) FAMILY"/>
    <property type="match status" value="1"/>
</dbReference>
<protein>
    <submittedName>
        <fullName evidence="1">Glucokinase</fullName>
        <ecNumber evidence="1">2.7.1.2</ecNumber>
    </submittedName>
</protein>
<dbReference type="PANTHER" id="PTHR18964:SF149">
    <property type="entry name" value="BIFUNCTIONAL UDP-N-ACETYLGLUCOSAMINE 2-EPIMERASE_N-ACETYLMANNOSAMINE KINASE"/>
    <property type="match status" value="1"/>
</dbReference>
<proteinExistence type="predicted"/>
<dbReference type="GO" id="GO:0004340">
    <property type="term" value="F:glucokinase activity"/>
    <property type="evidence" value="ECO:0007669"/>
    <property type="project" value="UniProtKB-EC"/>
</dbReference>
<dbReference type="SUPFAM" id="SSF53067">
    <property type="entry name" value="Actin-like ATPase domain"/>
    <property type="match status" value="1"/>
</dbReference>
<comment type="caution">
    <text evidence="1">The sequence shown here is derived from an EMBL/GenBank/DDBJ whole genome shotgun (WGS) entry which is preliminary data.</text>
</comment>
<reference evidence="1" key="1">
    <citation type="submission" date="2019-08" db="EMBL/GenBank/DDBJ databases">
        <authorList>
            <person name="Kucharzyk K."/>
            <person name="Murdoch R.W."/>
            <person name="Higgins S."/>
            <person name="Loffler F."/>
        </authorList>
    </citation>
    <scope>NUCLEOTIDE SEQUENCE</scope>
</reference>